<evidence type="ECO:0000256" key="1">
    <source>
        <dbReference type="ARBA" id="ARBA00001917"/>
    </source>
</evidence>
<dbReference type="InterPro" id="IPR008254">
    <property type="entry name" value="Flavodoxin/NO_synth"/>
</dbReference>
<dbReference type="InterPro" id="IPR001226">
    <property type="entry name" value="Flavodoxin_CS"/>
</dbReference>
<name>A0A5Q4YWX1_9BURK</name>
<dbReference type="Proteomes" id="UP000325811">
    <property type="component" value="Chromosome II"/>
</dbReference>
<evidence type="ECO:0000256" key="3">
    <source>
        <dbReference type="ARBA" id="ARBA00022643"/>
    </source>
</evidence>
<dbReference type="PROSITE" id="PS50902">
    <property type="entry name" value="FLAVODOXIN_LIKE"/>
    <property type="match status" value="1"/>
</dbReference>
<feature type="domain" description="Flavodoxin-like" evidence="4">
    <location>
        <begin position="7"/>
        <end position="175"/>
    </location>
</feature>
<evidence type="ECO:0000313" key="5">
    <source>
        <dbReference type="EMBL" id="VVD34337.1"/>
    </source>
</evidence>
<keyword evidence="2" id="KW-0285">Flavoprotein</keyword>
<dbReference type="PANTHER" id="PTHR39201">
    <property type="entry name" value="EXPORTED PROTEIN-RELATED"/>
    <property type="match status" value="1"/>
</dbReference>
<dbReference type="GO" id="GO:0009055">
    <property type="term" value="F:electron transfer activity"/>
    <property type="evidence" value="ECO:0007669"/>
    <property type="project" value="InterPro"/>
</dbReference>
<dbReference type="PROSITE" id="PS00201">
    <property type="entry name" value="FLAVODOXIN"/>
    <property type="match status" value="1"/>
</dbReference>
<evidence type="ECO:0000313" key="6">
    <source>
        <dbReference type="Proteomes" id="UP000325811"/>
    </source>
</evidence>
<protein>
    <submittedName>
        <fullName evidence="5">Flavodoxin</fullName>
    </submittedName>
</protein>
<dbReference type="SUPFAM" id="SSF52218">
    <property type="entry name" value="Flavoproteins"/>
    <property type="match status" value="1"/>
</dbReference>
<accession>A0A5Q4YWX1</accession>
<dbReference type="RefSeq" id="WP_007178355.1">
    <property type="nucleotide sequence ID" value="NZ_LR699554.1"/>
</dbReference>
<comment type="cofactor">
    <cofactor evidence="1">
        <name>FMN</name>
        <dbReference type="ChEBI" id="CHEBI:58210"/>
    </cofactor>
</comment>
<reference evidence="5 6" key="1">
    <citation type="submission" date="2019-08" db="EMBL/GenBank/DDBJ databases">
        <authorList>
            <person name="Herpell B J."/>
        </authorList>
    </citation>
    <scope>NUCLEOTIDE SEQUENCE [LARGE SCALE GENOMIC DNA]</scope>
    <source>
        <strain evidence="6">Msb3</strain>
    </source>
</reference>
<dbReference type="Gene3D" id="3.40.50.360">
    <property type="match status" value="1"/>
</dbReference>
<keyword evidence="6" id="KW-1185">Reference proteome</keyword>
<gene>
    <name evidence="5" type="ORF">PDMSB3_3053</name>
</gene>
<dbReference type="EMBL" id="LR699554">
    <property type="protein sequence ID" value="VVD34337.1"/>
    <property type="molecule type" value="Genomic_DNA"/>
</dbReference>
<sequence>MSDQYKILVVYYTRSGTTRRIAEMLALELGADIEPVRETARHAARKGVRGYLRSLVDILWHRPVDVMPPIHRLQDYDAVVVGSPVWAGFASAPVEAWLKHNGACVQHIAFFCTLRKRGSDSAFDQMGEASGKFAIATCAFDAPDLRRGYDGTLREKFEAQICRRLDMLLAMECAA</sequence>
<dbReference type="GO" id="GO:0010181">
    <property type="term" value="F:FMN binding"/>
    <property type="evidence" value="ECO:0007669"/>
    <property type="project" value="InterPro"/>
</dbReference>
<dbReference type="Pfam" id="PF12682">
    <property type="entry name" value="Flavodoxin_4"/>
    <property type="match status" value="1"/>
</dbReference>
<organism evidence="5 6">
    <name type="scientific">Paraburkholderia dioscoreae</name>
    <dbReference type="NCBI Taxonomy" id="2604047"/>
    <lineage>
        <taxon>Bacteria</taxon>
        <taxon>Pseudomonadati</taxon>
        <taxon>Pseudomonadota</taxon>
        <taxon>Betaproteobacteria</taxon>
        <taxon>Burkholderiales</taxon>
        <taxon>Burkholderiaceae</taxon>
        <taxon>Paraburkholderia</taxon>
    </lineage>
</organism>
<dbReference type="AlphaFoldDB" id="A0A5Q4YWX1"/>
<evidence type="ECO:0000256" key="2">
    <source>
        <dbReference type="ARBA" id="ARBA00022630"/>
    </source>
</evidence>
<dbReference type="PANTHER" id="PTHR39201:SF1">
    <property type="entry name" value="FLAVODOXIN-LIKE DOMAIN-CONTAINING PROTEIN"/>
    <property type="match status" value="1"/>
</dbReference>
<proteinExistence type="predicted"/>
<keyword evidence="3" id="KW-0288">FMN</keyword>
<dbReference type="KEGG" id="pdio:PDMSB3_3053.1"/>
<evidence type="ECO:0000259" key="4">
    <source>
        <dbReference type="PROSITE" id="PS50902"/>
    </source>
</evidence>
<dbReference type="InterPro" id="IPR029039">
    <property type="entry name" value="Flavoprotein-like_sf"/>
</dbReference>